<dbReference type="Pfam" id="PF13297">
    <property type="entry name" value="SDE2_2C"/>
    <property type="match status" value="1"/>
</dbReference>
<protein>
    <submittedName>
        <fullName evidence="7">SAP domain-containing protein</fullName>
    </submittedName>
</protein>
<keyword evidence="2" id="KW-0507">mRNA processing</keyword>
<keyword evidence="3" id="KW-0508">mRNA splicing</keyword>
<proteinExistence type="predicted"/>
<sequence length="104" mass="11428">ESTVIDGKVVDVAGIEVSGTCVEFESGKEDTIYPPVDLALFESVDSLMHLGLEHLKKELEVRGLKCGGTLKERAERLFSVRGLKPGEYPKALKSVPQKKRTSKQ</sequence>
<evidence type="ECO:0000313" key="7">
    <source>
        <dbReference type="WBParaSite" id="SMUV_0000750501-mRNA-1"/>
    </source>
</evidence>
<name>A0A0N5ARW1_9BILA</name>
<dbReference type="PANTHER" id="PTHR12786:SF1">
    <property type="entry name" value="SPLICING REGULATOR SDE2"/>
    <property type="match status" value="1"/>
</dbReference>
<dbReference type="GO" id="GO:0005634">
    <property type="term" value="C:nucleus"/>
    <property type="evidence" value="ECO:0007669"/>
    <property type="project" value="UniProtKB-SubCell"/>
</dbReference>
<dbReference type="InterPro" id="IPR025086">
    <property type="entry name" value="SDE2/SF3A3_SAP"/>
</dbReference>
<evidence type="ECO:0000313" key="6">
    <source>
        <dbReference type="Proteomes" id="UP000046393"/>
    </source>
</evidence>
<dbReference type="GO" id="GO:0008380">
    <property type="term" value="P:RNA splicing"/>
    <property type="evidence" value="ECO:0007669"/>
    <property type="project" value="UniProtKB-KW"/>
</dbReference>
<evidence type="ECO:0000256" key="2">
    <source>
        <dbReference type="ARBA" id="ARBA00022664"/>
    </source>
</evidence>
<comment type="subcellular location">
    <subcellularLocation>
        <location evidence="1">Nucleus</location>
    </subcellularLocation>
</comment>
<dbReference type="PANTHER" id="PTHR12786">
    <property type="entry name" value="SPLICING FACTOR SF3A-RELATED"/>
    <property type="match status" value="1"/>
</dbReference>
<evidence type="ECO:0000259" key="5">
    <source>
        <dbReference type="Pfam" id="PF13297"/>
    </source>
</evidence>
<organism evidence="6 7">
    <name type="scientific">Syphacia muris</name>
    <dbReference type="NCBI Taxonomy" id="451379"/>
    <lineage>
        <taxon>Eukaryota</taxon>
        <taxon>Metazoa</taxon>
        <taxon>Ecdysozoa</taxon>
        <taxon>Nematoda</taxon>
        <taxon>Chromadorea</taxon>
        <taxon>Rhabditida</taxon>
        <taxon>Spirurina</taxon>
        <taxon>Oxyuridomorpha</taxon>
        <taxon>Oxyuroidea</taxon>
        <taxon>Oxyuridae</taxon>
        <taxon>Syphacia</taxon>
    </lineage>
</organism>
<dbReference type="GO" id="GO:0006397">
    <property type="term" value="P:mRNA processing"/>
    <property type="evidence" value="ECO:0007669"/>
    <property type="project" value="UniProtKB-KW"/>
</dbReference>
<dbReference type="STRING" id="451379.A0A0N5ARW1"/>
<evidence type="ECO:0000256" key="3">
    <source>
        <dbReference type="ARBA" id="ARBA00023187"/>
    </source>
</evidence>
<evidence type="ECO:0000256" key="4">
    <source>
        <dbReference type="ARBA" id="ARBA00023242"/>
    </source>
</evidence>
<keyword evidence="4" id="KW-0539">Nucleus</keyword>
<keyword evidence="6" id="KW-1185">Reference proteome</keyword>
<dbReference type="Proteomes" id="UP000046393">
    <property type="component" value="Unplaced"/>
</dbReference>
<dbReference type="AlphaFoldDB" id="A0A0N5ARW1"/>
<dbReference type="InterPro" id="IPR051421">
    <property type="entry name" value="RNA_Proc_DNA_Dmg_Regulator"/>
</dbReference>
<accession>A0A0N5ARW1</accession>
<evidence type="ECO:0000256" key="1">
    <source>
        <dbReference type="ARBA" id="ARBA00004123"/>
    </source>
</evidence>
<reference evidence="7" key="1">
    <citation type="submission" date="2017-02" db="UniProtKB">
        <authorList>
            <consortium name="WormBaseParasite"/>
        </authorList>
    </citation>
    <scope>IDENTIFICATION</scope>
</reference>
<dbReference type="WBParaSite" id="SMUV_0000750501-mRNA-1">
    <property type="protein sequence ID" value="SMUV_0000750501-mRNA-1"/>
    <property type="gene ID" value="SMUV_0000750501"/>
</dbReference>
<feature type="domain" description="SDE2/SF3A3 SAP" evidence="5">
    <location>
        <begin position="29"/>
        <end position="93"/>
    </location>
</feature>